<reference evidence="3 4" key="1">
    <citation type="submission" date="2015-09" db="EMBL/GenBank/DDBJ databases">
        <title>Draft genome sequence of Kouleothrix aurantiaca JCM 19913.</title>
        <authorList>
            <person name="Hemp J."/>
        </authorList>
    </citation>
    <scope>NUCLEOTIDE SEQUENCE [LARGE SCALE GENOMIC DNA]</scope>
    <source>
        <strain evidence="3 4">COM-B</strain>
    </source>
</reference>
<feature type="region of interest" description="Disordered" evidence="1">
    <location>
        <begin position="63"/>
        <end position="82"/>
    </location>
</feature>
<proteinExistence type="predicted"/>
<keyword evidence="2" id="KW-0472">Membrane</keyword>
<sequence length="82" mass="9154">MFNRRSIQGAAIILGLALCIYLGIPPSDDTLIRRFHSNSAVQQLAALFEQDKQPLMVNASGDVWSGDEQIPSLPPERLDQYR</sequence>
<keyword evidence="2" id="KW-1133">Transmembrane helix</keyword>
<dbReference type="EMBL" id="LJCR01003805">
    <property type="protein sequence ID" value="KPV42373.1"/>
    <property type="molecule type" value="Genomic_DNA"/>
</dbReference>
<comment type="caution">
    <text evidence="3">The sequence shown here is derived from an EMBL/GenBank/DDBJ whole genome shotgun (WGS) entry which is preliminary data.</text>
</comment>
<dbReference type="AlphaFoldDB" id="A0A0N8PNS9"/>
<feature type="non-terminal residue" evidence="3">
    <location>
        <position position="82"/>
    </location>
</feature>
<name>A0A0N8PNS9_9CHLR</name>
<gene>
    <name evidence="3" type="ORF">SE17_44470</name>
</gene>
<evidence type="ECO:0000313" key="3">
    <source>
        <dbReference type="EMBL" id="KPV42373.1"/>
    </source>
</evidence>
<evidence type="ECO:0000256" key="2">
    <source>
        <dbReference type="SAM" id="Phobius"/>
    </source>
</evidence>
<feature type="transmembrane region" description="Helical" evidence="2">
    <location>
        <begin position="6"/>
        <end position="24"/>
    </location>
</feature>
<dbReference type="Proteomes" id="UP000050509">
    <property type="component" value="Unassembled WGS sequence"/>
</dbReference>
<accession>A0A0N8PNS9</accession>
<keyword evidence="4" id="KW-1185">Reference proteome</keyword>
<protein>
    <submittedName>
        <fullName evidence="3">Uncharacterized protein</fullName>
    </submittedName>
</protein>
<evidence type="ECO:0000256" key="1">
    <source>
        <dbReference type="SAM" id="MobiDB-lite"/>
    </source>
</evidence>
<keyword evidence="2" id="KW-0812">Transmembrane</keyword>
<organism evidence="3 4">
    <name type="scientific">Kouleothrix aurantiaca</name>
    <dbReference type="NCBI Taxonomy" id="186479"/>
    <lineage>
        <taxon>Bacteria</taxon>
        <taxon>Bacillati</taxon>
        <taxon>Chloroflexota</taxon>
        <taxon>Chloroflexia</taxon>
        <taxon>Chloroflexales</taxon>
        <taxon>Roseiflexineae</taxon>
        <taxon>Roseiflexaceae</taxon>
        <taxon>Kouleothrix</taxon>
    </lineage>
</organism>
<evidence type="ECO:0000313" key="4">
    <source>
        <dbReference type="Proteomes" id="UP000050509"/>
    </source>
</evidence>